<gene>
    <name evidence="3" type="ORF">EC844_11172</name>
</gene>
<comment type="caution">
    <text evidence="3">The sequence shown here is derived from an EMBL/GenBank/DDBJ whole genome shotgun (WGS) entry which is preliminary data.</text>
</comment>
<dbReference type="Proteomes" id="UP000294963">
    <property type="component" value="Unassembled WGS sequence"/>
</dbReference>
<dbReference type="AlphaFoldDB" id="A0A4R1XU49"/>
<keyword evidence="2" id="KW-0732">Signal</keyword>
<protein>
    <submittedName>
        <fullName evidence="3">Uncharacterized protein</fullName>
    </submittedName>
</protein>
<evidence type="ECO:0000313" key="3">
    <source>
        <dbReference type="EMBL" id="TCM66782.1"/>
    </source>
</evidence>
<evidence type="ECO:0000256" key="1">
    <source>
        <dbReference type="SAM" id="MobiDB-lite"/>
    </source>
</evidence>
<keyword evidence="4" id="KW-1185">Reference proteome</keyword>
<proteinExistence type="predicted"/>
<accession>A0A4R1XU49</accession>
<sequence length="132" mass="15241">MKKVVLMPIGLALLSIVNVGCSVNEPSRAIQPGVVYLPSNHVQYYPVERRRYDIEYQTVETEVDTVEQVEQRIEVETVVPAQGQHDQIIEQVPAPETQYRTVEIPQNQIYQPSESRPQQQHRTEVIEDEEED</sequence>
<feature type="chain" id="PRO_5020920234" evidence="2">
    <location>
        <begin position="21"/>
        <end position="132"/>
    </location>
</feature>
<dbReference type="EMBL" id="SLVJ01000011">
    <property type="protein sequence ID" value="TCM66782.1"/>
    <property type="molecule type" value="Genomic_DNA"/>
</dbReference>
<evidence type="ECO:0000313" key="4">
    <source>
        <dbReference type="Proteomes" id="UP000294963"/>
    </source>
</evidence>
<feature type="signal peptide" evidence="2">
    <location>
        <begin position="1"/>
        <end position="20"/>
    </location>
</feature>
<organism evidence="3 4">
    <name type="scientific">Acinetobacter calcoaceticus</name>
    <dbReference type="NCBI Taxonomy" id="471"/>
    <lineage>
        <taxon>Bacteria</taxon>
        <taxon>Pseudomonadati</taxon>
        <taxon>Pseudomonadota</taxon>
        <taxon>Gammaproteobacteria</taxon>
        <taxon>Moraxellales</taxon>
        <taxon>Moraxellaceae</taxon>
        <taxon>Acinetobacter</taxon>
        <taxon>Acinetobacter calcoaceticus/baumannii complex</taxon>
    </lineage>
</organism>
<feature type="region of interest" description="Disordered" evidence="1">
    <location>
        <begin position="106"/>
        <end position="132"/>
    </location>
</feature>
<feature type="compositionally biased region" description="Polar residues" evidence="1">
    <location>
        <begin position="106"/>
        <end position="120"/>
    </location>
</feature>
<reference evidence="3 4" key="1">
    <citation type="submission" date="2019-03" db="EMBL/GenBank/DDBJ databases">
        <title>Genomic analyses of the natural microbiome of Caenorhabditis elegans.</title>
        <authorList>
            <person name="Samuel B."/>
        </authorList>
    </citation>
    <scope>NUCLEOTIDE SEQUENCE [LARGE SCALE GENOMIC DNA]</scope>
    <source>
        <strain evidence="3 4">JUb89</strain>
    </source>
</reference>
<name>A0A4R1XU49_ACICA</name>
<evidence type="ECO:0000256" key="2">
    <source>
        <dbReference type="SAM" id="SignalP"/>
    </source>
</evidence>